<dbReference type="GO" id="GO:0022857">
    <property type="term" value="F:transmembrane transporter activity"/>
    <property type="evidence" value="ECO:0007669"/>
    <property type="project" value="InterPro"/>
</dbReference>
<evidence type="ECO:0000256" key="3">
    <source>
        <dbReference type="ARBA" id="ARBA00022989"/>
    </source>
</evidence>
<dbReference type="InterPro" id="IPR002293">
    <property type="entry name" value="AA/rel_permease1"/>
</dbReference>
<organism evidence="6 7">
    <name type="scientific">Silvanigrella paludirubra</name>
    <dbReference type="NCBI Taxonomy" id="2499159"/>
    <lineage>
        <taxon>Bacteria</taxon>
        <taxon>Pseudomonadati</taxon>
        <taxon>Bdellovibrionota</taxon>
        <taxon>Oligoflexia</taxon>
        <taxon>Silvanigrellales</taxon>
        <taxon>Silvanigrellaceae</taxon>
        <taxon>Silvanigrella</taxon>
    </lineage>
</organism>
<dbReference type="PANTHER" id="PTHR47547:SF1">
    <property type="entry name" value="ASPARTATE-PROTON SYMPORTER"/>
    <property type="match status" value="1"/>
</dbReference>
<dbReference type="Proteomes" id="UP000437748">
    <property type="component" value="Unassembled WGS sequence"/>
</dbReference>
<feature type="transmembrane region" description="Helical" evidence="5">
    <location>
        <begin position="424"/>
        <end position="442"/>
    </location>
</feature>
<feature type="transmembrane region" description="Helical" evidence="5">
    <location>
        <begin position="338"/>
        <end position="357"/>
    </location>
</feature>
<evidence type="ECO:0000256" key="2">
    <source>
        <dbReference type="ARBA" id="ARBA00022692"/>
    </source>
</evidence>
<feature type="transmembrane region" description="Helical" evidence="5">
    <location>
        <begin position="275"/>
        <end position="295"/>
    </location>
</feature>
<feature type="transmembrane region" description="Helical" evidence="5">
    <location>
        <begin position="231"/>
        <end position="255"/>
    </location>
</feature>
<feature type="transmembrane region" description="Helical" evidence="5">
    <location>
        <begin position="83"/>
        <end position="107"/>
    </location>
</feature>
<protein>
    <submittedName>
        <fullName evidence="6">Amino acid permease</fullName>
    </submittedName>
</protein>
<dbReference type="RefSeq" id="WP_153419189.1">
    <property type="nucleotide sequence ID" value="NZ_WFLM01000002.1"/>
</dbReference>
<comment type="subcellular location">
    <subcellularLocation>
        <location evidence="1">Membrane</location>
        <topology evidence="1">Multi-pass membrane protein</topology>
    </subcellularLocation>
</comment>
<feature type="transmembrane region" description="Helical" evidence="5">
    <location>
        <begin position="398"/>
        <end position="418"/>
    </location>
</feature>
<sequence>MKGLKRDISTTAILVASAGGMVGSGWLFTSYYSAKIAGSGALISWLIATIFMIFIALPLCELGAMYPVSGGLSNYPKFTHGKIVGFIFSWLMWLSYLVMIPIEVQAVLQYSSIYWPNLLNADQSLTLSGYFCALFIMVFLVILNNFGIKIIVEVNKYISIWKFIIPVLAALAFIFVTKNPTLPSFHFASVDSWNDIFSALAIGGIAFAFTGFQNGLVLAGEVKNPQRNIPISILGAILVGFVLYTLLQYSFLVGVPKSMLDAQGGFSNLSFQGDAGPLVGLALVLGLGIIAKLLLLDAVVSPLGTAVIYTTATSRILYGMAENGFLPKTLLKLNRHHIPYITIIVNFCFGMLTFLPFPGWQKMVAFLSSTSILTYGIGGICLLAFRKQKPDMARPFKMPFPYIISNISFFVCSLMLYWCGWDNIWKLCIAVFIGLSFSFIFYKSTRTMKAFNELGWFLFYLVAILIISYFGNFGGNNHLPSPYDYVCLFTLSLVTLRWSTYTATKYNQQNSDELPLEKKLERA</sequence>
<feature type="transmembrane region" description="Helical" evidence="5">
    <location>
        <begin position="363"/>
        <end position="386"/>
    </location>
</feature>
<feature type="transmembrane region" description="Helical" evidence="5">
    <location>
        <begin position="40"/>
        <end position="62"/>
    </location>
</feature>
<comment type="caution">
    <text evidence="6">The sequence shown here is derived from an EMBL/GenBank/DDBJ whole genome shotgun (WGS) entry which is preliminary data.</text>
</comment>
<dbReference type="PANTHER" id="PTHR47547">
    <property type="match status" value="1"/>
</dbReference>
<dbReference type="PIRSF" id="PIRSF006060">
    <property type="entry name" value="AA_transporter"/>
    <property type="match status" value="1"/>
</dbReference>
<accession>A0A6N6VTT5</accession>
<feature type="transmembrane region" description="Helical" evidence="5">
    <location>
        <begin position="158"/>
        <end position="176"/>
    </location>
</feature>
<evidence type="ECO:0000313" key="7">
    <source>
        <dbReference type="Proteomes" id="UP000437748"/>
    </source>
</evidence>
<dbReference type="Gene3D" id="1.20.1740.10">
    <property type="entry name" value="Amino acid/polyamine transporter I"/>
    <property type="match status" value="1"/>
</dbReference>
<dbReference type="GO" id="GO:0016020">
    <property type="term" value="C:membrane"/>
    <property type="evidence" value="ECO:0007669"/>
    <property type="project" value="UniProtKB-SubCell"/>
</dbReference>
<dbReference type="OrthoDB" id="5298909at2"/>
<evidence type="ECO:0000256" key="5">
    <source>
        <dbReference type="SAM" id="Phobius"/>
    </source>
</evidence>
<keyword evidence="3 5" id="KW-1133">Transmembrane helix</keyword>
<proteinExistence type="predicted"/>
<gene>
    <name evidence="6" type="ORF">GCL60_05615</name>
</gene>
<dbReference type="InterPro" id="IPR052962">
    <property type="entry name" value="AA_Transporter_AGT"/>
</dbReference>
<feature type="transmembrane region" description="Helical" evidence="5">
    <location>
        <begin position="12"/>
        <end position="34"/>
    </location>
</feature>
<feature type="transmembrane region" description="Helical" evidence="5">
    <location>
        <begin position="127"/>
        <end position="146"/>
    </location>
</feature>
<reference evidence="6 7" key="1">
    <citation type="submission" date="2019-10" db="EMBL/GenBank/DDBJ databases">
        <title>New species of Slilvanegrellaceae.</title>
        <authorList>
            <person name="Pitt A."/>
            <person name="Hahn M.W."/>
        </authorList>
    </citation>
    <scope>NUCLEOTIDE SEQUENCE [LARGE SCALE GENOMIC DNA]</scope>
    <source>
        <strain evidence="6 7">SP-Ram-0.45-NSY-1</strain>
    </source>
</reference>
<dbReference type="EMBL" id="WFLM01000002">
    <property type="protein sequence ID" value="KAB8039740.1"/>
    <property type="molecule type" value="Genomic_DNA"/>
</dbReference>
<keyword evidence="2 5" id="KW-0812">Transmembrane</keyword>
<dbReference type="Pfam" id="PF13520">
    <property type="entry name" value="AA_permease_2"/>
    <property type="match status" value="1"/>
</dbReference>
<keyword evidence="7" id="KW-1185">Reference proteome</keyword>
<evidence type="ECO:0000313" key="6">
    <source>
        <dbReference type="EMBL" id="KAB8039740.1"/>
    </source>
</evidence>
<dbReference type="AlphaFoldDB" id="A0A6N6VTT5"/>
<feature type="transmembrane region" description="Helical" evidence="5">
    <location>
        <begin position="454"/>
        <end position="471"/>
    </location>
</feature>
<evidence type="ECO:0000256" key="1">
    <source>
        <dbReference type="ARBA" id="ARBA00004141"/>
    </source>
</evidence>
<name>A0A6N6VTT5_9BACT</name>
<feature type="transmembrane region" description="Helical" evidence="5">
    <location>
        <begin position="483"/>
        <end position="500"/>
    </location>
</feature>
<feature type="transmembrane region" description="Helical" evidence="5">
    <location>
        <begin position="196"/>
        <end position="219"/>
    </location>
</feature>
<evidence type="ECO:0000256" key="4">
    <source>
        <dbReference type="ARBA" id="ARBA00023136"/>
    </source>
</evidence>
<keyword evidence="4 5" id="KW-0472">Membrane</keyword>